<reference evidence="1" key="1">
    <citation type="submission" date="2019-08" db="EMBL/GenBank/DDBJ databases">
        <authorList>
            <person name="Kucharzyk K."/>
            <person name="Murdoch R.W."/>
            <person name="Higgins S."/>
            <person name="Loffler F."/>
        </authorList>
    </citation>
    <scope>NUCLEOTIDE SEQUENCE</scope>
</reference>
<evidence type="ECO:0000313" key="1">
    <source>
        <dbReference type="EMBL" id="MPM48658.1"/>
    </source>
</evidence>
<proteinExistence type="predicted"/>
<accession>A0A645A7I8</accession>
<dbReference type="AlphaFoldDB" id="A0A645A7I8"/>
<dbReference type="EMBL" id="VSSQ01012195">
    <property type="protein sequence ID" value="MPM48658.1"/>
    <property type="molecule type" value="Genomic_DNA"/>
</dbReference>
<comment type="caution">
    <text evidence="1">The sequence shown here is derived from an EMBL/GenBank/DDBJ whole genome shotgun (WGS) entry which is preliminary data.</text>
</comment>
<sequence length="136" mass="15780">MILTEEYIRPVECLFVNQLTQLEQKRISRNVVQPIGHHQVISSALFSPECPVTQRRVRQLLQLIFEIICHKGNYPFIPGCGIVLLHYFQHHHFRPPVVSVVSLQAFFGFPVGIRAKVSVWLLRCQRPLNPGLHFLF</sequence>
<protein>
    <submittedName>
        <fullName evidence="1">Uncharacterized protein</fullName>
    </submittedName>
</protein>
<organism evidence="1">
    <name type="scientific">bioreactor metagenome</name>
    <dbReference type="NCBI Taxonomy" id="1076179"/>
    <lineage>
        <taxon>unclassified sequences</taxon>
        <taxon>metagenomes</taxon>
        <taxon>ecological metagenomes</taxon>
    </lineage>
</organism>
<gene>
    <name evidence="1" type="ORF">SDC9_95384</name>
</gene>
<name>A0A645A7I8_9ZZZZ</name>